<protein>
    <submittedName>
        <fullName evidence="3">Uncharacterized protein</fullName>
    </submittedName>
</protein>
<dbReference type="GeneID" id="59235825"/>
<feature type="compositionally biased region" description="Basic and acidic residues" evidence="2">
    <location>
        <begin position="407"/>
        <end position="417"/>
    </location>
</feature>
<evidence type="ECO:0000256" key="2">
    <source>
        <dbReference type="SAM" id="MobiDB-lite"/>
    </source>
</evidence>
<evidence type="ECO:0000313" key="4">
    <source>
        <dbReference type="Proteomes" id="UP000509704"/>
    </source>
</evidence>
<dbReference type="Pfam" id="PF03357">
    <property type="entry name" value="Snf7"/>
    <property type="match status" value="1"/>
</dbReference>
<dbReference type="Proteomes" id="UP000509704">
    <property type="component" value="Chromosome 3"/>
</dbReference>
<dbReference type="RefSeq" id="XP_037143855.1">
    <property type="nucleotide sequence ID" value="XM_037287960.1"/>
</dbReference>
<accession>A0A7H9B0W7</accession>
<proteinExistence type="predicted"/>
<dbReference type="Pfam" id="PF25880">
    <property type="entry name" value="WHD_CHMP7_1st"/>
    <property type="match status" value="1"/>
</dbReference>
<feature type="coiled-coil region" evidence="1">
    <location>
        <begin position="337"/>
        <end position="364"/>
    </location>
</feature>
<feature type="region of interest" description="Disordered" evidence="2">
    <location>
        <begin position="407"/>
        <end position="445"/>
    </location>
</feature>
<name>A0A7H9B0W7_ZYGMR</name>
<dbReference type="AlphaFoldDB" id="A0A7H9B0W7"/>
<dbReference type="Gene3D" id="6.10.140.1230">
    <property type="match status" value="1"/>
</dbReference>
<gene>
    <name evidence="3" type="ORF">HG535_0C04810</name>
</gene>
<sequence>MSLPTSRLSSLYRDFRPSKELNPDGYLANITTWKSYLIEQFLERENNLVFHCGTDFVRKLNREPYGVPQSIDVVINALVREGYLVTVEDFKSGSMYPNEGSAILRWLKVGWSSRNRFDCRQNEDSINYLKEVDLLIRPMMERKSKDIDLRLKKGVLFHATGVADLIYPENEFFEHAGFSTYMEKDDGNYEIMMTYLSLYQNIIIRQNNIVKIVAESMPLKLRSSSKLLTEDDLRVASLKTSLTNVERQIHKVEDEIAQSSRMLEKSLRNKSPKELQKEYLLAKKLSQKYLTRLLNYRNNLRTIKGEINMASTNEMIVRSLDDSKELLKSINESVGSFDRLHDLMDEIKEQKDKTEEINKLLTVDEAGSHYDEEIEIELQKMIKRQDSGIESEISDENKSDLLDKLSHLEITKNKGQDKNSTTPKKAVSNRNSNARQPERLPIADP</sequence>
<dbReference type="OrthoDB" id="10250120at2759"/>
<feature type="compositionally biased region" description="Polar residues" evidence="2">
    <location>
        <begin position="418"/>
        <end position="435"/>
    </location>
</feature>
<organism evidence="3 4">
    <name type="scientific">Zygotorulaspora mrakii</name>
    <name type="common">Zygosaccharomyces mrakii</name>
    <dbReference type="NCBI Taxonomy" id="42260"/>
    <lineage>
        <taxon>Eukaryota</taxon>
        <taxon>Fungi</taxon>
        <taxon>Dikarya</taxon>
        <taxon>Ascomycota</taxon>
        <taxon>Saccharomycotina</taxon>
        <taxon>Saccharomycetes</taxon>
        <taxon>Saccharomycetales</taxon>
        <taxon>Saccharomycetaceae</taxon>
        <taxon>Zygotorulaspora</taxon>
    </lineage>
</organism>
<reference evidence="3 4" key="1">
    <citation type="submission" date="2020-07" db="EMBL/GenBank/DDBJ databases">
        <title>The yeast mating-type switching endonuclease HO is a domesticated member of an unorthodox homing genetic element family.</title>
        <authorList>
            <person name="Coughlan A.Y."/>
            <person name="Lombardi L."/>
            <person name="Braun-Galleani S."/>
            <person name="Martos A.R."/>
            <person name="Galeote V."/>
            <person name="Bigey F."/>
            <person name="Dequin S."/>
            <person name="Byrne K.P."/>
            <person name="Wolfe K.H."/>
        </authorList>
    </citation>
    <scope>NUCLEOTIDE SEQUENCE [LARGE SCALE GENOMIC DNA]</scope>
    <source>
        <strain evidence="3 4">NRRL Y-6702</strain>
    </source>
</reference>
<keyword evidence="1" id="KW-0175">Coiled coil</keyword>
<keyword evidence="4" id="KW-1185">Reference proteome</keyword>
<dbReference type="GO" id="GO:0007034">
    <property type="term" value="P:vacuolar transport"/>
    <property type="evidence" value="ECO:0007669"/>
    <property type="project" value="InterPro"/>
</dbReference>
<dbReference type="InterPro" id="IPR005024">
    <property type="entry name" value="Snf7_fam"/>
</dbReference>
<dbReference type="KEGG" id="zmk:HG535_0C04810"/>
<evidence type="ECO:0000313" key="3">
    <source>
        <dbReference type="EMBL" id="QLG72127.1"/>
    </source>
</evidence>
<feature type="coiled-coil region" evidence="1">
    <location>
        <begin position="235"/>
        <end position="269"/>
    </location>
</feature>
<dbReference type="EMBL" id="CP058606">
    <property type="protein sequence ID" value="QLG72127.1"/>
    <property type="molecule type" value="Genomic_DNA"/>
</dbReference>
<evidence type="ECO:0000256" key="1">
    <source>
        <dbReference type="SAM" id="Coils"/>
    </source>
</evidence>